<keyword evidence="2" id="KW-0378">Hydrolase</keyword>
<reference evidence="6" key="2">
    <citation type="submission" date="1999-12" db="EMBL/GenBank/DDBJ databases">
        <authorList>
            <person name="EU Arabidopsis sequencing project"/>
        </authorList>
    </citation>
    <scope>NUCLEOTIDE SEQUENCE</scope>
</reference>
<dbReference type="InterPro" id="IPR002125">
    <property type="entry name" value="CMP_dCMP_dom"/>
</dbReference>
<reference key="3">
    <citation type="journal article" date="2000" name="Nature">
        <title>Sequence and analysis of chromosome 3 of the plant Arabidopsis thaliana.</title>
        <authorList>
            <consortium name="European Union Chromosome 3 Arabidopsis Sequencing Consortium"/>
            <consortium name="Institute for Genomic Research"/>
            <consortium name="Kazusa DNA Research Institute"/>
            <person name="Salanoubat M."/>
            <person name="Lemcke K."/>
            <person name="Rieger M."/>
            <person name="Ansorge W."/>
            <person name="Unseld M."/>
            <person name="Fartmann B."/>
            <person name="Valle G."/>
            <person name="Blocker H."/>
            <person name="Perez-Alonso M."/>
            <person name="Obermaier B."/>
            <person name="Delseny M."/>
            <person name="Boutry M."/>
            <person name="Grivell L.A."/>
            <person name="Mache R."/>
            <person name="Puigdomenech P."/>
            <person name="De Simone V."/>
            <person name="Choisne N."/>
            <person name="Artiguenave F."/>
            <person name="Robert C."/>
            <person name="Brottier P."/>
            <person name="Wincker P."/>
            <person name="Cattolico L."/>
            <person name="Weissenbach J."/>
            <person name="Saurin W."/>
            <person name="Quetier F."/>
            <person name="Schafer M."/>
            <person name="Muller-Auer S."/>
            <person name="Gabel C."/>
            <person name="Fuchs M."/>
            <person name="Benes V."/>
            <person name="Wurmbach E."/>
            <person name="Drzonek H."/>
            <person name="Erfle H."/>
            <person name="Jordan N."/>
            <person name="Bangert S."/>
            <person name="Wiedelmann R."/>
            <person name="Kranz H."/>
            <person name="Voss H."/>
            <person name="Holland R."/>
            <person name="Brandt P."/>
            <person name="Nyakatura G."/>
            <person name="Vezzi A."/>
            <person name="D'Angelo M."/>
            <person name="Pallavicini A."/>
            <person name="Toppo S."/>
            <person name="Simionati B."/>
            <person name="Conrad A."/>
            <person name="Hornischer K."/>
            <person name="Kauer G."/>
            <person name="Lohnert T.H."/>
            <person name="Nordsiek G."/>
            <person name="Reichelt J."/>
            <person name="Scharfe M."/>
            <person name="Schon O."/>
            <person name="Bargues M."/>
            <person name="Terol J."/>
            <person name="Climent J."/>
            <person name="Navarro P."/>
            <person name="Collado C."/>
            <person name="Perez-Perez A."/>
            <person name="Ottenwalder B."/>
            <person name="Duchemin D."/>
            <person name="Cooke R."/>
            <person name="Laudie M."/>
            <person name="Berger-Llauro C."/>
            <person name="Purnelle B."/>
            <person name="Masuy D."/>
            <person name="de Haan M."/>
            <person name="Maarse A.C."/>
            <person name="Alcaraz J.P."/>
            <person name="Cottet A."/>
            <person name="Casacuberta E."/>
            <person name="Monfort A."/>
            <person name="Argiriou A."/>
            <person name="flores M."/>
            <person name="Liguori R."/>
            <person name="Vitale D."/>
            <person name="Mannhaupt G."/>
            <person name="Haase D."/>
            <person name="Schoof H."/>
            <person name="Rudd S."/>
            <person name="Zaccaria P."/>
            <person name="Mewes H.W."/>
            <person name="Mayer K.F."/>
            <person name="Kaul S."/>
            <person name="Town C.D."/>
            <person name="Koo H.L."/>
            <person name="Tallon L.J."/>
            <person name="Jenkins J."/>
            <person name="Rooney T."/>
            <person name="Rizzo M."/>
            <person name="Walts A."/>
            <person name="Utterback T."/>
            <person name="Fujii C.Y."/>
            <person name="Shea T.P."/>
            <person name="Creasy T.H."/>
            <person name="Haas B."/>
            <person name="Maiti R."/>
            <person name="Wu D."/>
            <person name="Peterson J."/>
            <person name="Van Aken S."/>
            <person name="Pai G."/>
            <person name="Militscher J."/>
            <person name="Sellers P."/>
            <person name="Gill J.E."/>
            <person name="Feldblyum T.V."/>
            <person name="Preuss D."/>
            <person name="Lin X."/>
            <person name="Nierman W.C."/>
            <person name="Salzberg S.L."/>
            <person name="White O."/>
            <person name="Venter J.C."/>
            <person name="Fraser C.M."/>
            <person name="Kaneko T."/>
            <person name="Nakamura Y."/>
            <person name="Sato S."/>
            <person name="Kato T."/>
            <person name="Asamizu E."/>
            <person name="Sasamoto S."/>
            <person name="Kimura T."/>
            <person name="Idesawa K."/>
            <person name="Kawashima K."/>
            <person name="Kishida Y."/>
            <person name="Kiyokawa C."/>
            <person name="Kohara M."/>
            <person name="Matsumoto M."/>
            <person name="Matsuno A."/>
            <person name="Muraki A."/>
            <person name="Nakayama S."/>
            <person name="Nakazaki N."/>
            <person name="Shinpo S."/>
            <person name="Takeuchi C."/>
            <person name="Wada T."/>
            <person name="Watanabe A."/>
            <person name="Yamada M."/>
            <person name="Yasuda M."/>
            <person name="Tabata S."/>
        </authorList>
    </citation>
    <scope>NUCLEOTIDE SEQUENCE [LARGE SCALE GENOMIC DNA]</scope>
    <source>
        <strain>cv. Columbia</strain>
    </source>
</reference>
<dbReference type="InterPro" id="IPR016193">
    <property type="entry name" value="Cytidine_deaminase-like"/>
</dbReference>
<evidence type="ECO:0000313" key="6">
    <source>
        <dbReference type="EMBL" id="CAB62343.1"/>
    </source>
</evidence>
<reference evidence="6" key="1">
    <citation type="submission" date="1999-12" db="EMBL/GenBank/DDBJ databases">
        <authorList>
            <person name="Choisne N."/>
            <person name="Robert C."/>
            <person name="Brottier P."/>
            <person name="Wincker P."/>
            <person name="Cattolico L."/>
            <person name="Artiguenave F."/>
            <person name="Saurin W."/>
            <person name="Weissenbach J."/>
            <person name="Mewes H.W."/>
            <person name="Lemcke K."/>
            <person name="Mayer K.F.X."/>
            <person name="Quetier F."/>
            <person name="Salanoubat M."/>
        </authorList>
    </citation>
    <scope>NUCLEOTIDE SEQUENCE</scope>
</reference>
<dbReference type="ExpressionAtlas" id="Q9SMP4">
    <property type="expression patterns" value="baseline and differential"/>
</dbReference>
<evidence type="ECO:0000256" key="1">
    <source>
        <dbReference type="ARBA" id="ARBA00022727"/>
    </source>
</evidence>
<evidence type="ECO:0000256" key="4">
    <source>
        <dbReference type="ARBA" id="ARBA00041763"/>
    </source>
</evidence>
<protein>
    <recommendedName>
        <fullName evidence="4">dCMP deaminase</fullName>
        <ecNumber evidence="3">3.5.4.12</ecNumber>
    </recommendedName>
    <alternativeName>
        <fullName evidence="4">dCMP deaminase</fullName>
    </alternativeName>
</protein>
<feature type="domain" description="CMP/dCMP-type deaminase" evidence="5">
    <location>
        <begin position="67"/>
        <end position="272"/>
    </location>
</feature>
<dbReference type="EC" id="3.5.4.12" evidence="3"/>
<dbReference type="PROSITE" id="PS51747">
    <property type="entry name" value="CYT_DCMP_DEAMINASES_2"/>
    <property type="match status" value="1"/>
</dbReference>
<evidence type="ECO:0000256" key="2">
    <source>
        <dbReference type="ARBA" id="ARBA00022801"/>
    </source>
</evidence>
<dbReference type="EMBL" id="AL133315">
    <property type="protein sequence ID" value="CAB62343.1"/>
    <property type="molecule type" value="Genomic_DNA"/>
</dbReference>
<dbReference type="GO" id="GO:0016787">
    <property type="term" value="F:hydrolase activity"/>
    <property type="evidence" value="ECO:0007669"/>
    <property type="project" value="UniProtKB-KW"/>
</dbReference>
<evidence type="ECO:0000256" key="3">
    <source>
        <dbReference type="ARBA" id="ARBA00038938"/>
    </source>
</evidence>
<keyword evidence="1" id="KW-0545">Nucleotide biosynthesis</keyword>
<accession>Q9SMP4</accession>
<dbReference type="InterPro" id="IPR015517">
    <property type="entry name" value="dCMP_deaminase-rel"/>
</dbReference>
<sequence length="276" mass="30577">MNSRDLTLVSTSAIFGALISALAFRFFSSNPKNPKSRKFTSTEISAISRKFPALDPFSPLKRNGYLSWDDYFMAIAFLSAERSKDPNRQVGACLVSQNGVILGKIIRSHLCFDLFEQHEGLAIMVFQEAALMTNFLGPSVYFLTNHGVSGLSEKIKTFKVSYTRSLSEYSLLGFCAKANKLEMLFGIENLGNSAAVSVPKYLCVDGLYEFVLCSSNLLQKLYVTMFPCNECAKIILQSGVAEVIYFVEKRPNDSDVAYVASHKLLSMANVKVIKAT</sequence>
<evidence type="ECO:0000259" key="5">
    <source>
        <dbReference type="PROSITE" id="PS51747"/>
    </source>
</evidence>
<dbReference type="Pfam" id="PF00383">
    <property type="entry name" value="dCMP_cyt_deam_1"/>
    <property type="match status" value="1"/>
</dbReference>
<organism evidence="6">
    <name type="scientific">Arabidopsis thaliana</name>
    <name type="common">Mouse-ear cress</name>
    <dbReference type="NCBI Taxonomy" id="3702"/>
    <lineage>
        <taxon>Eukaryota</taxon>
        <taxon>Viridiplantae</taxon>
        <taxon>Streptophyta</taxon>
        <taxon>Embryophyta</taxon>
        <taxon>Tracheophyta</taxon>
        <taxon>Spermatophyta</taxon>
        <taxon>Magnoliopsida</taxon>
        <taxon>eudicotyledons</taxon>
        <taxon>Gunneridae</taxon>
        <taxon>Pentapetalae</taxon>
        <taxon>rosids</taxon>
        <taxon>malvids</taxon>
        <taxon>Brassicales</taxon>
        <taxon>Brassicaceae</taxon>
        <taxon>Camelineae</taxon>
        <taxon>Arabidopsis</taxon>
    </lineage>
</organism>
<dbReference type="Gene3D" id="3.40.140.10">
    <property type="entry name" value="Cytidine Deaminase, domain 2"/>
    <property type="match status" value="2"/>
</dbReference>
<dbReference type="PANTHER" id="PTHR11086:SF18">
    <property type="entry name" value="DEOXYCYTIDYLATE DEAMINASE"/>
    <property type="match status" value="1"/>
</dbReference>
<dbReference type="AlphaFoldDB" id="Q9SMP4"/>
<dbReference type="PANTHER" id="PTHR11086">
    <property type="entry name" value="DEOXYCYTIDYLATE DEAMINASE-RELATED"/>
    <property type="match status" value="1"/>
</dbReference>
<dbReference type="SUPFAM" id="SSF53927">
    <property type="entry name" value="Cytidine deaminase-like"/>
    <property type="match status" value="2"/>
</dbReference>
<proteinExistence type="predicted"/>
<dbReference type="PIR" id="T46198">
    <property type="entry name" value="T46198"/>
</dbReference>
<gene>
    <name evidence="6" type="primary">T8P19.50</name>
</gene>
<name>Q9SMP4_ARATH</name>